<protein>
    <submittedName>
        <fullName evidence="2">Uncharacterized protein</fullName>
    </submittedName>
</protein>
<keyword evidence="3" id="KW-1185">Reference proteome</keyword>
<proteinExistence type="predicted"/>
<dbReference type="EMBL" id="JANPWB010000002">
    <property type="protein sequence ID" value="KAJ1210843.1"/>
    <property type="molecule type" value="Genomic_DNA"/>
</dbReference>
<evidence type="ECO:0000313" key="2">
    <source>
        <dbReference type="EMBL" id="KAJ1210843.1"/>
    </source>
</evidence>
<feature type="compositionally biased region" description="Basic and acidic residues" evidence="1">
    <location>
        <begin position="139"/>
        <end position="150"/>
    </location>
</feature>
<feature type="compositionally biased region" description="Basic residues" evidence="1">
    <location>
        <begin position="153"/>
        <end position="162"/>
    </location>
</feature>
<dbReference type="AlphaFoldDB" id="A0AAV7W9X8"/>
<feature type="region of interest" description="Disordered" evidence="1">
    <location>
        <begin position="139"/>
        <end position="162"/>
    </location>
</feature>
<organism evidence="2 3">
    <name type="scientific">Pleurodeles waltl</name>
    <name type="common">Iberian ribbed newt</name>
    <dbReference type="NCBI Taxonomy" id="8319"/>
    <lineage>
        <taxon>Eukaryota</taxon>
        <taxon>Metazoa</taxon>
        <taxon>Chordata</taxon>
        <taxon>Craniata</taxon>
        <taxon>Vertebrata</taxon>
        <taxon>Euteleostomi</taxon>
        <taxon>Amphibia</taxon>
        <taxon>Batrachia</taxon>
        <taxon>Caudata</taxon>
        <taxon>Salamandroidea</taxon>
        <taxon>Salamandridae</taxon>
        <taxon>Pleurodelinae</taxon>
        <taxon>Pleurodeles</taxon>
    </lineage>
</organism>
<evidence type="ECO:0000256" key="1">
    <source>
        <dbReference type="SAM" id="MobiDB-lite"/>
    </source>
</evidence>
<sequence length="162" mass="18786">MSDTAEVRCQLLRQDTAARPKVWPARRYRRDLFDIGPSAKGCKRMKAQDWDALPRLIRDVETGDPLQHAPYTGDQGRPLLAAEELQSRQGRTAKTKEEVEASEILWATRTCQWLEERQGRNTTKGSKAKLPDLHSYLHAQRDPHRREAGCRSRFIRKPKPWE</sequence>
<dbReference type="Proteomes" id="UP001066276">
    <property type="component" value="Chromosome 1_2"/>
</dbReference>
<name>A0AAV7W9X8_PLEWA</name>
<accession>A0AAV7W9X8</accession>
<reference evidence="2" key="1">
    <citation type="journal article" date="2022" name="bioRxiv">
        <title>Sequencing and chromosome-scale assembly of the giantPleurodeles waltlgenome.</title>
        <authorList>
            <person name="Brown T."/>
            <person name="Elewa A."/>
            <person name="Iarovenko S."/>
            <person name="Subramanian E."/>
            <person name="Araus A.J."/>
            <person name="Petzold A."/>
            <person name="Susuki M."/>
            <person name="Suzuki K.-i.T."/>
            <person name="Hayashi T."/>
            <person name="Toyoda A."/>
            <person name="Oliveira C."/>
            <person name="Osipova E."/>
            <person name="Leigh N.D."/>
            <person name="Simon A."/>
            <person name="Yun M.H."/>
        </authorList>
    </citation>
    <scope>NUCLEOTIDE SEQUENCE</scope>
    <source>
        <strain evidence="2">20211129_DDA</strain>
        <tissue evidence="2">Liver</tissue>
    </source>
</reference>
<comment type="caution">
    <text evidence="2">The sequence shown here is derived from an EMBL/GenBank/DDBJ whole genome shotgun (WGS) entry which is preliminary data.</text>
</comment>
<evidence type="ECO:0000313" key="3">
    <source>
        <dbReference type="Proteomes" id="UP001066276"/>
    </source>
</evidence>
<gene>
    <name evidence="2" type="ORF">NDU88_006205</name>
</gene>